<dbReference type="PANTHER" id="PTHR30509">
    <property type="entry name" value="P-HYDROXYBENZOIC ACID EFFLUX PUMP SUBUNIT-RELATED"/>
    <property type="match status" value="1"/>
</dbReference>
<keyword evidence="3" id="KW-1003">Cell membrane</keyword>
<dbReference type="EMBL" id="JBEWLY010000001">
    <property type="protein sequence ID" value="MET1753955.1"/>
    <property type="molecule type" value="Genomic_DNA"/>
</dbReference>
<evidence type="ECO:0000256" key="4">
    <source>
        <dbReference type="ARBA" id="ARBA00022692"/>
    </source>
</evidence>
<proteinExistence type="predicted"/>
<evidence type="ECO:0000256" key="2">
    <source>
        <dbReference type="ARBA" id="ARBA00022448"/>
    </source>
</evidence>
<reference evidence="8 9" key="1">
    <citation type="submission" date="2024-07" db="EMBL/GenBank/DDBJ databases">
        <title>Novosphingobium kalidii RD2P27.</title>
        <authorList>
            <person name="Sun J.-Q."/>
        </authorList>
    </citation>
    <scope>NUCLEOTIDE SEQUENCE [LARGE SCALE GENOMIC DNA]</scope>
    <source>
        <strain evidence="8 9">RD2P27</strain>
    </source>
</reference>
<dbReference type="InterPro" id="IPR006726">
    <property type="entry name" value="PHBA_efflux_AaeB/fusaric-R"/>
</dbReference>
<feature type="transmembrane region" description="Helical" evidence="7">
    <location>
        <begin position="20"/>
        <end position="45"/>
    </location>
</feature>
<comment type="subcellular location">
    <subcellularLocation>
        <location evidence="1">Cell membrane</location>
        <topology evidence="1">Multi-pass membrane protein</topology>
    </subcellularLocation>
</comment>
<keyword evidence="4 7" id="KW-0812">Transmembrane</keyword>
<evidence type="ECO:0000256" key="3">
    <source>
        <dbReference type="ARBA" id="ARBA00022475"/>
    </source>
</evidence>
<organism evidence="8 9">
    <name type="scientific">Novosphingobium kalidii</name>
    <dbReference type="NCBI Taxonomy" id="3230299"/>
    <lineage>
        <taxon>Bacteria</taxon>
        <taxon>Pseudomonadati</taxon>
        <taxon>Pseudomonadota</taxon>
        <taxon>Alphaproteobacteria</taxon>
        <taxon>Sphingomonadales</taxon>
        <taxon>Sphingomonadaceae</taxon>
        <taxon>Novosphingobium</taxon>
    </lineage>
</organism>
<keyword evidence="9" id="KW-1185">Reference proteome</keyword>
<evidence type="ECO:0000256" key="6">
    <source>
        <dbReference type="ARBA" id="ARBA00023136"/>
    </source>
</evidence>
<protein>
    <submittedName>
        <fullName evidence="8">FUSC family protein</fullName>
    </submittedName>
</protein>
<evidence type="ECO:0000256" key="5">
    <source>
        <dbReference type="ARBA" id="ARBA00022989"/>
    </source>
</evidence>
<dbReference type="Proteomes" id="UP001548713">
    <property type="component" value="Unassembled WGS sequence"/>
</dbReference>
<evidence type="ECO:0000313" key="8">
    <source>
        <dbReference type="EMBL" id="MET1753955.1"/>
    </source>
</evidence>
<evidence type="ECO:0000256" key="7">
    <source>
        <dbReference type="SAM" id="Phobius"/>
    </source>
</evidence>
<name>A0ABV2CWH5_9SPHN</name>
<dbReference type="RefSeq" id="WP_353982362.1">
    <property type="nucleotide sequence ID" value="NZ_JBEWLY010000001.1"/>
</dbReference>
<evidence type="ECO:0000256" key="1">
    <source>
        <dbReference type="ARBA" id="ARBA00004651"/>
    </source>
</evidence>
<keyword evidence="6 7" id="KW-0472">Membrane</keyword>
<feature type="transmembrane region" description="Helical" evidence="7">
    <location>
        <begin position="131"/>
        <end position="149"/>
    </location>
</feature>
<dbReference type="Pfam" id="PF04632">
    <property type="entry name" value="FUSC"/>
    <property type="match status" value="1"/>
</dbReference>
<accession>A0ABV2CWH5</accession>
<sequence length="327" mass="34830">MTWAKCREPVRFGLQSAVGAVLSYGVARLLGLSEMSWAVISAVFVARQNLDATFKAAMGRLGGTLLGSMAGLAAVMLLPGADDVGWRLAAVALSMNGVAVVLPSMQYGVVAAAIIVLPSDNDALAGAIDRGVAIGVGTLVSTACTFVIWPESASKRAERAIMRALAACTDLLNAQADALVHDKQVSRNDLQQRFLNAITDARGLIGDAQRWSARGHDVAPLIEATSRLWHTLIILDRLQRARGRRAPLAENAMARQRLGEMREQVCTTLTKARLGCRLDVKPAIAAVRCTIDAAEDDTSRVALAPLTFALEELICDLEALNHALPTE</sequence>
<dbReference type="PANTHER" id="PTHR30509:SF9">
    <property type="entry name" value="MULTIDRUG RESISTANCE PROTEIN MDTO"/>
    <property type="match status" value="1"/>
</dbReference>
<evidence type="ECO:0000313" key="9">
    <source>
        <dbReference type="Proteomes" id="UP001548713"/>
    </source>
</evidence>
<gene>
    <name evidence="8" type="ORF">ABVV53_00530</name>
</gene>
<feature type="transmembrane region" description="Helical" evidence="7">
    <location>
        <begin position="98"/>
        <end position="119"/>
    </location>
</feature>
<keyword evidence="2" id="KW-0813">Transport</keyword>
<feature type="transmembrane region" description="Helical" evidence="7">
    <location>
        <begin position="57"/>
        <end position="78"/>
    </location>
</feature>
<keyword evidence="5 7" id="KW-1133">Transmembrane helix</keyword>
<comment type="caution">
    <text evidence="8">The sequence shown here is derived from an EMBL/GenBank/DDBJ whole genome shotgun (WGS) entry which is preliminary data.</text>
</comment>